<keyword evidence="7" id="KW-0393">Immunoglobulin domain</keyword>
<feature type="domain" description="Ig-like" evidence="13">
    <location>
        <begin position="772"/>
        <end position="860"/>
    </location>
</feature>
<evidence type="ECO:0000256" key="9">
    <source>
        <dbReference type="ARBA" id="ARBA00053486"/>
    </source>
</evidence>
<evidence type="ECO:0000256" key="1">
    <source>
        <dbReference type="ARBA" id="ARBA00022433"/>
    </source>
</evidence>
<keyword evidence="1" id="KW-0787">Thick filament</keyword>
<dbReference type="FunFam" id="2.60.40.10:FF:000646">
    <property type="entry name" value="Myosin binding protein C, fast type"/>
    <property type="match status" value="1"/>
</dbReference>
<comment type="function">
    <text evidence="9">Thick filament-associated protein located in the crossbridge region of vertebrate striated muscle a bands. In vitro it binds MHC, F-actin and native thin filaments, and modifies the activity of actin-activated myosin ATPase. It may modulate muscle contraction or may play a more structural role.</text>
</comment>
<reference evidence="15" key="2">
    <citation type="submission" date="2025-08" db="UniProtKB">
        <authorList>
            <consortium name="Ensembl"/>
        </authorList>
    </citation>
    <scope>IDENTIFICATION</scope>
</reference>
<evidence type="ECO:0000256" key="10">
    <source>
        <dbReference type="ARBA" id="ARBA00069969"/>
    </source>
</evidence>
<dbReference type="FunFam" id="2.60.40.10:FF:000070">
    <property type="entry name" value="Myosin-binding protein C, slow type"/>
    <property type="match status" value="1"/>
</dbReference>
<dbReference type="InterPro" id="IPR007110">
    <property type="entry name" value="Ig-like_dom"/>
</dbReference>
<dbReference type="PROSITE" id="PS50853">
    <property type="entry name" value="FN3"/>
    <property type="match status" value="3"/>
</dbReference>
<dbReference type="GO" id="GO:0032982">
    <property type="term" value="C:myosin filament"/>
    <property type="evidence" value="ECO:0007669"/>
    <property type="project" value="UniProtKB-KW"/>
</dbReference>
<dbReference type="InterPro" id="IPR036179">
    <property type="entry name" value="Ig-like_dom_sf"/>
</dbReference>
<dbReference type="Ensembl" id="ENSAOCT00000078002.1">
    <property type="protein sequence ID" value="ENSAOCP00000051102.1"/>
    <property type="gene ID" value="ENSAOCG00000018103.2"/>
</dbReference>
<dbReference type="Pfam" id="PF00041">
    <property type="entry name" value="fn3"/>
    <property type="match status" value="3"/>
</dbReference>
<keyword evidence="2" id="KW-0597">Phosphoprotein</keyword>
<feature type="domain" description="Ig-like" evidence="13">
    <location>
        <begin position="477"/>
        <end position="566"/>
    </location>
</feature>
<dbReference type="InterPro" id="IPR003961">
    <property type="entry name" value="FN3_dom"/>
</dbReference>
<dbReference type="FunFam" id="2.60.40.10:FF:000111">
    <property type="entry name" value="Myosin-binding protein C, slow type"/>
    <property type="match status" value="1"/>
</dbReference>
<dbReference type="GO" id="GO:0045214">
    <property type="term" value="P:sarcomere organization"/>
    <property type="evidence" value="ECO:0007669"/>
    <property type="project" value="TreeGrafter"/>
</dbReference>
<dbReference type="CDD" id="cd05894">
    <property type="entry name" value="Ig_C5_MyBP-C"/>
    <property type="match status" value="1"/>
</dbReference>
<dbReference type="AlphaFoldDB" id="A0AAQ5YDS6"/>
<feature type="domain" description="Ig-like" evidence="13">
    <location>
        <begin position="375"/>
        <end position="447"/>
    </location>
</feature>
<dbReference type="GO" id="GO:0003779">
    <property type="term" value="F:actin binding"/>
    <property type="evidence" value="ECO:0007669"/>
    <property type="project" value="UniProtKB-KW"/>
</dbReference>
<evidence type="ECO:0000256" key="11">
    <source>
        <dbReference type="ARBA" id="ARBA00076995"/>
    </source>
</evidence>
<dbReference type="SMART" id="SM00408">
    <property type="entry name" value="IGc2"/>
    <property type="match status" value="5"/>
</dbReference>
<evidence type="ECO:0000256" key="2">
    <source>
        <dbReference type="ARBA" id="ARBA00022553"/>
    </source>
</evidence>
<proteinExistence type="inferred from homology"/>
<feature type="domain" description="Ig-like" evidence="13">
    <location>
        <begin position="237"/>
        <end position="307"/>
    </location>
</feature>
<keyword evidence="4" id="KW-0130">Cell adhesion</keyword>
<evidence type="ECO:0000256" key="3">
    <source>
        <dbReference type="ARBA" id="ARBA00022737"/>
    </source>
</evidence>
<dbReference type="FunFam" id="2.60.40.10:FF:000031">
    <property type="entry name" value="Myosin-binding protein C, slow type"/>
    <property type="match status" value="1"/>
</dbReference>
<name>A0AAQ5YDS6_AMPOC</name>
<feature type="domain" description="Ig-like" evidence="13">
    <location>
        <begin position="982"/>
        <end position="1070"/>
    </location>
</feature>
<dbReference type="Pfam" id="PF07679">
    <property type="entry name" value="I-set"/>
    <property type="match status" value="6"/>
</dbReference>
<dbReference type="InterPro" id="IPR003599">
    <property type="entry name" value="Ig_sub"/>
</dbReference>
<dbReference type="SUPFAM" id="SSF48726">
    <property type="entry name" value="Immunoglobulin"/>
    <property type="match status" value="6"/>
</dbReference>
<dbReference type="FunFam" id="2.60.40.10:FF:000225">
    <property type="entry name" value="Myosin-binding protein C, cardiac-type"/>
    <property type="match status" value="1"/>
</dbReference>
<evidence type="ECO:0000256" key="8">
    <source>
        <dbReference type="ARBA" id="ARBA00038352"/>
    </source>
</evidence>
<keyword evidence="5" id="KW-0514">Muscle protein</keyword>
<keyword evidence="16" id="KW-1185">Reference proteome</keyword>
<organism evidence="15 16">
    <name type="scientific">Amphiprion ocellaris</name>
    <name type="common">Clown anemonefish</name>
    <dbReference type="NCBI Taxonomy" id="80972"/>
    <lineage>
        <taxon>Eukaryota</taxon>
        <taxon>Metazoa</taxon>
        <taxon>Chordata</taxon>
        <taxon>Craniata</taxon>
        <taxon>Vertebrata</taxon>
        <taxon>Euteleostomi</taxon>
        <taxon>Actinopterygii</taxon>
        <taxon>Neopterygii</taxon>
        <taxon>Teleostei</taxon>
        <taxon>Neoteleostei</taxon>
        <taxon>Acanthomorphata</taxon>
        <taxon>Ovalentaria</taxon>
        <taxon>Pomacentridae</taxon>
        <taxon>Amphiprion</taxon>
    </lineage>
</organism>
<dbReference type="PANTHER" id="PTHR13817:SF17">
    <property type="entry name" value="MYOSIN-BINDING PROTEIN C, FAST-TYPE"/>
    <property type="match status" value="1"/>
</dbReference>
<evidence type="ECO:0000259" key="14">
    <source>
        <dbReference type="PROSITE" id="PS50853"/>
    </source>
</evidence>
<dbReference type="InterPro" id="IPR036116">
    <property type="entry name" value="FN3_sf"/>
</dbReference>
<dbReference type="PANTHER" id="PTHR13817">
    <property type="entry name" value="TITIN"/>
    <property type="match status" value="1"/>
</dbReference>
<feature type="domain" description="Fibronectin type-III" evidence="14">
    <location>
        <begin position="869"/>
        <end position="965"/>
    </location>
</feature>
<dbReference type="FunFam" id="2.60.40.10:FF:000062">
    <property type="entry name" value="Myosin-binding protein C, slow type"/>
    <property type="match status" value="1"/>
</dbReference>
<dbReference type="FunFam" id="2.60.40.10:FF:000326">
    <property type="entry name" value="Myosin-binding protein C, cardiac-type"/>
    <property type="match status" value="1"/>
</dbReference>
<dbReference type="InterPro" id="IPR003598">
    <property type="entry name" value="Ig_sub2"/>
</dbReference>
<sequence>LSLSVSPPSDAELPPDEHAPGEGPQLSELSGIFVEKPGSVTATKGKDVTFVAKVDSSTLTRKPTMKWLKGKWLDLGSKAGKHLQFKESYDRNTKIYTYEMSIIKVVDGDAGGYRCEVTSKDKCDSCTFEVSVQAVQEDQQDNILEAFKRSGDAGEDAGDLDFSALLKKRARKQEGPKEEVDVWEILKAAKPCDYEKIAFEYGITDLRGMLKRLKAMKKVETKKSDAFLRKLDPAYSVDKGKKISLTVEVADPDAPIKWFKNGQEIKPSAKYVFESVGNKRTLTINKCSLSDDAAYECVVGEEKFTVFGGILLSGGRGMKDGVELTRDTAGSKYRFKKDGKRHILIINEATTDDTGMYYAFTNGGESKAELEVEEKELEVLQSIADLTVKSAEQAVFKCEVSDEKVTGKWFKDGVEVQASDRIKMTHIGRTHKLTIDDVKPSDAGDYTFVPDGYALSLSAKLNFLEIKIDYVPHQDPPKIHLDTSGTGNKNTIIVVAGNKLRFDVEITGEPVPTVCWMKGDSAEGRVRVETRKTLSSFVIEGAEKQDEGLYNITVTNPAGEDKASLIVKIVDVPNPPENVKCTSVGEDSATVTWDPPPYDGGVPIKGYLMERKKVGSARWTKLNFDVYESTTYEAKKMIEGVLYEMRVFAVNGIGISQPSSNSKPFMPIAPTGEPTRLTVDDVTDTTCALKWRPPEKIGAGGIDGYIIEYCKEGSDQWVQANEKLVDKTQYRVKDLPVGEKMLFRVIAVNIAGRSPPATLTQGVTIREIMENPKIRLPRNLRTKLITLVGEKVNLVIPFQGKPRPVVTWFKDGVLLEDKTVGTRTSEVDTILFIRSAERTHSGKYTLSVQIENVSDSADIFIQVVEKPGPPIAVIVTDVWGFNAALEWKPPKDDGNCDIIGYTIQKADRKTKEWFTVYEHNRRPSCTVSDLVMGNEYSFRVFSENICGLSDDAGISKNTAVITKTGLARVVEPFKEKDRSSSPKFTAPLVDRSVIAGYTAAISCAVRGYPKPKIIWMKNNMIIGEDPKFLMQNNQGVLTLNIRKPSLFDGGRYSCRAINDLGQDEVECKVEVRVLQEKAEEAKK</sequence>
<dbReference type="CDD" id="cd00096">
    <property type="entry name" value="Ig"/>
    <property type="match status" value="1"/>
</dbReference>
<dbReference type="InterPro" id="IPR013098">
    <property type="entry name" value="Ig_I-set"/>
</dbReference>
<feature type="domain" description="Fibronectin type-III" evidence="14">
    <location>
        <begin position="575"/>
        <end position="671"/>
    </location>
</feature>
<evidence type="ECO:0000256" key="5">
    <source>
        <dbReference type="ARBA" id="ARBA00023179"/>
    </source>
</evidence>
<evidence type="ECO:0000259" key="13">
    <source>
        <dbReference type="PROSITE" id="PS50835"/>
    </source>
</evidence>
<protein>
    <recommendedName>
        <fullName evidence="10">Myosin-binding protein C, fast-type</fullName>
    </recommendedName>
    <alternativeName>
        <fullName evidence="11">C-protein, skeletal muscle fast isoform</fullName>
    </alternativeName>
</protein>
<dbReference type="InterPro" id="IPR040849">
    <property type="entry name" value="MyBP-C_THB"/>
</dbReference>
<dbReference type="Gene3D" id="2.60.40.10">
    <property type="entry name" value="Immunoglobulins"/>
    <property type="match status" value="11"/>
</dbReference>
<feature type="domain" description="Fibronectin type-III" evidence="14">
    <location>
        <begin position="673"/>
        <end position="768"/>
    </location>
</feature>
<reference evidence="15 16" key="1">
    <citation type="submission" date="2022-01" db="EMBL/GenBank/DDBJ databases">
        <title>A chromosome-scale genome assembly of the false clownfish, Amphiprion ocellaris.</title>
        <authorList>
            <person name="Ryu T."/>
        </authorList>
    </citation>
    <scope>NUCLEOTIDE SEQUENCE [LARGE SCALE GENOMIC DNA]</scope>
</reference>
<dbReference type="CDD" id="cd00063">
    <property type="entry name" value="FN3"/>
    <property type="match status" value="3"/>
</dbReference>
<evidence type="ECO:0000256" key="6">
    <source>
        <dbReference type="ARBA" id="ARBA00023203"/>
    </source>
</evidence>
<keyword evidence="3" id="KW-0677">Repeat</keyword>
<dbReference type="SUPFAM" id="SSF49265">
    <property type="entry name" value="Fibronectin type III"/>
    <property type="match status" value="2"/>
</dbReference>
<dbReference type="GO" id="GO:0031430">
    <property type="term" value="C:M band"/>
    <property type="evidence" value="ECO:0007669"/>
    <property type="project" value="TreeGrafter"/>
</dbReference>
<comment type="similarity">
    <text evidence="8">Belongs to the immunoglobulin superfamily. MyBP family.</text>
</comment>
<dbReference type="SMART" id="SM00060">
    <property type="entry name" value="FN3"/>
    <property type="match status" value="3"/>
</dbReference>
<dbReference type="InterPro" id="IPR050964">
    <property type="entry name" value="Striated_Muscle_Regulatory"/>
</dbReference>
<dbReference type="Proteomes" id="UP001501940">
    <property type="component" value="Chromosome 19"/>
</dbReference>
<dbReference type="SMART" id="SM00409">
    <property type="entry name" value="IG"/>
    <property type="match status" value="6"/>
</dbReference>
<evidence type="ECO:0000256" key="7">
    <source>
        <dbReference type="ARBA" id="ARBA00023319"/>
    </source>
</evidence>
<dbReference type="GO" id="GO:0007155">
    <property type="term" value="P:cell adhesion"/>
    <property type="evidence" value="ECO:0007669"/>
    <property type="project" value="UniProtKB-KW"/>
</dbReference>
<keyword evidence="6" id="KW-0009">Actin-binding</keyword>
<dbReference type="FunFam" id="2.60.40.10:FF:000085">
    <property type="entry name" value="Myosin-binding protein C, slow type"/>
    <property type="match status" value="1"/>
</dbReference>
<evidence type="ECO:0000256" key="12">
    <source>
        <dbReference type="SAM" id="MobiDB-lite"/>
    </source>
</evidence>
<dbReference type="FunFam" id="2.60.40.10:FF:000060">
    <property type="entry name" value="Myosin-binding protein C, slow type"/>
    <property type="match status" value="1"/>
</dbReference>
<reference evidence="15" key="3">
    <citation type="submission" date="2025-09" db="UniProtKB">
        <authorList>
            <consortium name="Ensembl"/>
        </authorList>
    </citation>
    <scope>IDENTIFICATION</scope>
</reference>
<dbReference type="GeneTree" id="ENSGT00940000160092"/>
<dbReference type="PROSITE" id="PS50835">
    <property type="entry name" value="IG_LIKE"/>
    <property type="match status" value="6"/>
</dbReference>
<dbReference type="Pfam" id="PF18362">
    <property type="entry name" value="THB"/>
    <property type="match status" value="1"/>
</dbReference>
<evidence type="ECO:0000313" key="15">
    <source>
        <dbReference type="Ensembl" id="ENSAOCP00000051102.1"/>
    </source>
</evidence>
<feature type="domain" description="Ig-like" evidence="13">
    <location>
        <begin position="24"/>
        <end position="131"/>
    </location>
</feature>
<evidence type="ECO:0000313" key="16">
    <source>
        <dbReference type="Proteomes" id="UP001501940"/>
    </source>
</evidence>
<accession>A0AAQ5YDS6</accession>
<dbReference type="InterPro" id="IPR013783">
    <property type="entry name" value="Ig-like_fold"/>
</dbReference>
<evidence type="ECO:0000256" key="4">
    <source>
        <dbReference type="ARBA" id="ARBA00022889"/>
    </source>
</evidence>
<feature type="region of interest" description="Disordered" evidence="12">
    <location>
        <begin position="1"/>
        <end position="28"/>
    </location>
</feature>